<comment type="caution">
    <text evidence="1">The sequence shown here is derived from an EMBL/GenBank/DDBJ whole genome shotgun (WGS) entry which is preliminary data.</text>
</comment>
<gene>
    <name evidence="1" type="ORF">FisN_4Lu607</name>
</gene>
<keyword evidence="2" id="KW-1185">Reference proteome</keyword>
<reference evidence="1 2" key="1">
    <citation type="journal article" date="2015" name="Plant Cell">
        <title>Oil accumulation by the oleaginous diatom Fistulifera solaris as revealed by the genome and transcriptome.</title>
        <authorList>
            <person name="Tanaka T."/>
            <person name="Maeda Y."/>
            <person name="Veluchamy A."/>
            <person name="Tanaka M."/>
            <person name="Abida H."/>
            <person name="Marechal E."/>
            <person name="Bowler C."/>
            <person name="Muto M."/>
            <person name="Sunaga Y."/>
            <person name="Tanaka M."/>
            <person name="Yoshino T."/>
            <person name="Taniguchi T."/>
            <person name="Fukuda Y."/>
            <person name="Nemoto M."/>
            <person name="Matsumoto M."/>
            <person name="Wong P.S."/>
            <person name="Aburatani S."/>
            <person name="Fujibuchi W."/>
        </authorList>
    </citation>
    <scope>NUCLEOTIDE SEQUENCE [LARGE SCALE GENOMIC DNA]</scope>
    <source>
        <strain evidence="1 2">JPCC DA0580</strain>
    </source>
</reference>
<sequence>MQREPLEDAKSEVGLWVVRFVYQYIAYHQHRYAFTVDAQLIVPSQEAGIRPFGLEYANKKFLVVRFHELAFEPT</sequence>
<dbReference type="InParanoid" id="A0A1Z5KDQ0"/>
<protein>
    <submittedName>
        <fullName evidence="1">Uncharacterized protein</fullName>
    </submittedName>
</protein>
<dbReference type="EMBL" id="BDSP01000207">
    <property type="protein sequence ID" value="GAX24379.1"/>
    <property type="molecule type" value="Genomic_DNA"/>
</dbReference>
<dbReference type="AlphaFoldDB" id="A0A1Z5KDQ0"/>
<accession>A0A1Z5KDQ0</accession>
<evidence type="ECO:0000313" key="1">
    <source>
        <dbReference type="EMBL" id="GAX24379.1"/>
    </source>
</evidence>
<organism evidence="1 2">
    <name type="scientific">Fistulifera solaris</name>
    <name type="common">Oleaginous diatom</name>
    <dbReference type="NCBI Taxonomy" id="1519565"/>
    <lineage>
        <taxon>Eukaryota</taxon>
        <taxon>Sar</taxon>
        <taxon>Stramenopiles</taxon>
        <taxon>Ochrophyta</taxon>
        <taxon>Bacillariophyta</taxon>
        <taxon>Bacillariophyceae</taxon>
        <taxon>Bacillariophycidae</taxon>
        <taxon>Naviculales</taxon>
        <taxon>Naviculaceae</taxon>
        <taxon>Fistulifera</taxon>
    </lineage>
</organism>
<proteinExistence type="predicted"/>
<evidence type="ECO:0000313" key="2">
    <source>
        <dbReference type="Proteomes" id="UP000198406"/>
    </source>
</evidence>
<dbReference type="Proteomes" id="UP000198406">
    <property type="component" value="Unassembled WGS sequence"/>
</dbReference>
<name>A0A1Z5KDQ0_FISSO</name>